<keyword evidence="1" id="KW-0472">Membrane</keyword>
<keyword evidence="1" id="KW-1133">Transmembrane helix</keyword>
<evidence type="ECO:0000313" key="2">
    <source>
        <dbReference type="EMBL" id="MBX39669.1"/>
    </source>
</evidence>
<proteinExistence type="predicted"/>
<organism evidence="2">
    <name type="scientific">Rhizophora mucronata</name>
    <name type="common">Asiatic mangrove</name>
    <dbReference type="NCBI Taxonomy" id="61149"/>
    <lineage>
        <taxon>Eukaryota</taxon>
        <taxon>Viridiplantae</taxon>
        <taxon>Streptophyta</taxon>
        <taxon>Embryophyta</taxon>
        <taxon>Tracheophyta</taxon>
        <taxon>Spermatophyta</taxon>
        <taxon>Magnoliopsida</taxon>
        <taxon>eudicotyledons</taxon>
        <taxon>Gunneridae</taxon>
        <taxon>Pentapetalae</taxon>
        <taxon>rosids</taxon>
        <taxon>fabids</taxon>
        <taxon>Malpighiales</taxon>
        <taxon>Rhizophoraceae</taxon>
        <taxon>Rhizophora</taxon>
    </lineage>
</organism>
<dbReference type="AlphaFoldDB" id="A0A2P2NB16"/>
<feature type="transmembrane region" description="Helical" evidence="1">
    <location>
        <begin position="12"/>
        <end position="37"/>
    </location>
</feature>
<reference evidence="2" key="1">
    <citation type="submission" date="2018-02" db="EMBL/GenBank/DDBJ databases">
        <title>Rhizophora mucronata_Transcriptome.</title>
        <authorList>
            <person name="Meera S.P."/>
            <person name="Sreeshan A."/>
            <person name="Augustine A."/>
        </authorList>
    </citation>
    <scope>NUCLEOTIDE SEQUENCE</scope>
    <source>
        <tissue evidence="2">Leaf</tissue>
    </source>
</reference>
<keyword evidence="1" id="KW-0812">Transmembrane</keyword>
<name>A0A2P2NB16_RHIMU</name>
<protein>
    <submittedName>
        <fullName evidence="2">Uncharacterized protein</fullName>
    </submittedName>
</protein>
<evidence type="ECO:0000256" key="1">
    <source>
        <dbReference type="SAM" id="Phobius"/>
    </source>
</evidence>
<accession>A0A2P2NB16</accession>
<dbReference type="EMBL" id="GGEC01059185">
    <property type="protein sequence ID" value="MBX39669.1"/>
    <property type="molecule type" value="Transcribed_RNA"/>
</dbReference>
<sequence length="52" mass="6348">MFLFSASFLLKFFSFRFLCIISIIIICIIVIIFFVIVKHLFFQSQQWCYQPF</sequence>